<reference evidence="2 3" key="1">
    <citation type="submission" date="2020-05" db="EMBL/GenBank/DDBJ databases">
        <title>Ramlibacter rhizophilus sp. nov., isolated from rhizosphere soil of national flower Mugunghwa from South Korea.</title>
        <authorList>
            <person name="Zheng-Fei Y."/>
            <person name="Huan T."/>
        </authorList>
    </citation>
    <scope>NUCLEOTIDE SEQUENCE [LARGE SCALE GENOMIC DNA]</scope>
    <source>
        <strain evidence="2 3">H242</strain>
    </source>
</reference>
<dbReference type="InterPro" id="IPR002347">
    <property type="entry name" value="SDR_fam"/>
</dbReference>
<keyword evidence="3" id="KW-1185">Reference proteome</keyword>
<dbReference type="Pfam" id="PF13561">
    <property type="entry name" value="adh_short_C2"/>
    <property type="match status" value="1"/>
</dbReference>
<evidence type="ECO:0000313" key="3">
    <source>
        <dbReference type="Proteomes" id="UP000500826"/>
    </source>
</evidence>
<dbReference type="InterPro" id="IPR036291">
    <property type="entry name" value="NAD(P)-bd_dom_sf"/>
</dbReference>
<evidence type="ECO:0000313" key="2">
    <source>
        <dbReference type="EMBL" id="QJW83848.1"/>
    </source>
</evidence>
<dbReference type="PANTHER" id="PTHR42879">
    <property type="entry name" value="3-OXOACYL-(ACYL-CARRIER-PROTEIN) REDUCTASE"/>
    <property type="match status" value="1"/>
</dbReference>
<accession>A0ABX6P1C0</accession>
<dbReference type="PANTHER" id="PTHR42879:SF6">
    <property type="entry name" value="NADPH-DEPENDENT REDUCTASE BACG"/>
    <property type="match status" value="1"/>
</dbReference>
<dbReference type="SUPFAM" id="SSF51735">
    <property type="entry name" value="NAD(P)-binding Rossmann-fold domains"/>
    <property type="match status" value="1"/>
</dbReference>
<comment type="similarity">
    <text evidence="1">Belongs to the short-chain dehydrogenases/reductases (SDR) family.</text>
</comment>
<gene>
    <name evidence="2" type="ORF">HK414_07005</name>
</gene>
<organism evidence="2 3">
    <name type="scientific">Ramlibacter terrae</name>
    <dbReference type="NCBI Taxonomy" id="2732511"/>
    <lineage>
        <taxon>Bacteria</taxon>
        <taxon>Pseudomonadati</taxon>
        <taxon>Pseudomonadota</taxon>
        <taxon>Betaproteobacteria</taxon>
        <taxon>Burkholderiales</taxon>
        <taxon>Comamonadaceae</taxon>
        <taxon>Ramlibacter</taxon>
    </lineage>
</organism>
<dbReference type="PRINTS" id="PR00081">
    <property type="entry name" value="GDHRDH"/>
</dbReference>
<dbReference type="InterPro" id="IPR050259">
    <property type="entry name" value="SDR"/>
</dbReference>
<dbReference type="EMBL" id="CP053418">
    <property type="protein sequence ID" value="QJW83848.1"/>
    <property type="molecule type" value="Genomic_DNA"/>
</dbReference>
<evidence type="ECO:0000256" key="1">
    <source>
        <dbReference type="ARBA" id="ARBA00006484"/>
    </source>
</evidence>
<name>A0ABX6P1C0_9BURK</name>
<dbReference type="Proteomes" id="UP000500826">
    <property type="component" value="Chromosome"/>
</dbReference>
<sequence>MDLGIRGRRAIVCGASRGSGRGCAEALAVEGVELFIAARGVDALEALSVELWTRYGARSHIVPCDVTTQEGRAAVLAACPAPDILVNNAAGPPGGDFRQFGPKDWIAAMENNLVAPLELIKATIDGMVERKFGRIVNITSRSVKAPLPHLPLSNGARAGLTAVVATIARDPKVARANVTVNNLLPGLFDTELYHKRNAALVRQMGKPIEDVDRDRLAEIPAGRPGDPKEFGVACAFLCGAHSGYITGQNLLLDGGATGGAVGARAAATIRVFQEETACR</sequence>
<dbReference type="Gene3D" id="3.40.50.720">
    <property type="entry name" value="NAD(P)-binding Rossmann-like Domain"/>
    <property type="match status" value="1"/>
</dbReference>
<protein>
    <submittedName>
        <fullName evidence="2">SDR family oxidoreductase</fullName>
    </submittedName>
</protein>
<proteinExistence type="inferred from homology"/>